<dbReference type="SMR" id="A0A482WMI7"/>
<dbReference type="Gene3D" id="3.30.160.20">
    <property type="match status" value="1"/>
</dbReference>
<dbReference type="GO" id="GO:0010468">
    <property type="term" value="P:regulation of gene expression"/>
    <property type="evidence" value="ECO:0007669"/>
    <property type="project" value="UniProtKB-ARBA"/>
</dbReference>
<comment type="caution">
    <text evidence="3">The sequence shown here is derived from an EMBL/GenBank/DDBJ whole genome shotgun (WGS) entry which is preliminary data.</text>
</comment>
<dbReference type="InterPro" id="IPR044445">
    <property type="entry name" value="DHX9_DSRM_1"/>
</dbReference>
<reference evidence="3 4" key="1">
    <citation type="journal article" date="2017" name="Gigascience">
        <title>Genome sequence of the small brown planthopper, Laodelphax striatellus.</title>
        <authorList>
            <person name="Zhu J."/>
            <person name="Jiang F."/>
            <person name="Wang X."/>
            <person name="Yang P."/>
            <person name="Bao Y."/>
            <person name="Zhao W."/>
            <person name="Wang W."/>
            <person name="Lu H."/>
            <person name="Wang Q."/>
            <person name="Cui N."/>
            <person name="Li J."/>
            <person name="Chen X."/>
            <person name="Luo L."/>
            <person name="Yu J."/>
            <person name="Kang L."/>
            <person name="Cui F."/>
        </authorList>
    </citation>
    <scope>NUCLEOTIDE SEQUENCE [LARGE SCALE GENOMIC DNA]</scope>
    <source>
        <strain evidence="3">Lst14</strain>
    </source>
</reference>
<evidence type="ECO:0000256" key="1">
    <source>
        <dbReference type="PROSITE-ProRule" id="PRU00266"/>
    </source>
</evidence>
<dbReference type="EMBL" id="QKKF02030494">
    <property type="protein sequence ID" value="RZF34724.1"/>
    <property type="molecule type" value="Genomic_DNA"/>
</dbReference>
<dbReference type="Pfam" id="PF00035">
    <property type="entry name" value="dsrm"/>
    <property type="match status" value="1"/>
</dbReference>
<accession>A0A482WMI7</accession>
<dbReference type="PROSITE" id="PS50137">
    <property type="entry name" value="DS_RBD"/>
    <property type="match status" value="1"/>
</dbReference>
<keyword evidence="4" id="KW-1185">Reference proteome</keyword>
<dbReference type="OrthoDB" id="5600252at2759"/>
<dbReference type="SUPFAM" id="SSF54768">
    <property type="entry name" value="dsRNA-binding domain-like"/>
    <property type="match status" value="1"/>
</dbReference>
<name>A0A482WMI7_LAOST</name>
<dbReference type="InParanoid" id="A0A482WMI7"/>
<dbReference type="FunFam" id="3.30.160.20:FF:000026">
    <property type="entry name" value="ATP-dependent RNA helicase A"/>
    <property type="match status" value="1"/>
</dbReference>
<proteinExistence type="predicted"/>
<protein>
    <recommendedName>
        <fullName evidence="2">DRBM domain-containing protein</fullName>
    </recommendedName>
</protein>
<dbReference type="CDD" id="cd19854">
    <property type="entry name" value="DSRM_DHX9_rpt1"/>
    <property type="match status" value="1"/>
</dbReference>
<dbReference type="AlphaFoldDB" id="A0A482WMI7"/>
<sequence length="100" mass="11458">MDVKSFIHQWCTKKNVIPEFESRSTGPKHRQRFLCELRVEGFNYVGAGNSFNKKDAEKNASKDFIQYLLRQNIISPADVSGVRIKSFSSTHLCSNQTDKC</sequence>
<evidence type="ECO:0000313" key="3">
    <source>
        <dbReference type="EMBL" id="RZF34724.1"/>
    </source>
</evidence>
<dbReference type="Proteomes" id="UP000291343">
    <property type="component" value="Unassembled WGS sequence"/>
</dbReference>
<dbReference type="SMART" id="SM00358">
    <property type="entry name" value="DSRM"/>
    <property type="match status" value="1"/>
</dbReference>
<gene>
    <name evidence="3" type="ORF">LSTR_LSTR015147</name>
</gene>
<feature type="domain" description="DRBM" evidence="2">
    <location>
        <begin position="2"/>
        <end position="70"/>
    </location>
</feature>
<evidence type="ECO:0000313" key="4">
    <source>
        <dbReference type="Proteomes" id="UP000291343"/>
    </source>
</evidence>
<dbReference type="GO" id="GO:0003725">
    <property type="term" value="F:double-stranded RNA binding"/>
    <property type="evidence" value="ECO:0007669"/>
    <property type="project" value="InterPro"/>
</dbReference>
<organism evidence="3 4">
    <name type="scientific">Laodelphax striatellus</name>
    <name type="common">Small brown planthopper</name>
    <name type="synonym">Delphax striatella</name>
    <dbReference type="NCBI Taxonomy" id="195883"/>
    <lineage>
        <taxon>Eukaryota</taxon>
        <taxon>Metazoa</taxon>
        <taxon>Ecdysozoa</taxon>
        <taxon>Arthropoda</taxon>
        <taxon>Hexapoda</taxon>
        <taxon>Insecta</taxon>
        <taxon>Pterygota</taxon>
        <taxon>Neoptera</taxon>
        <taxon>Paraneoptera</taxon>
        <taxon>Hemiptera</taxon>
        <taxon>Auchenorrhyncha</taxon>
        <taxon>Fulgoroidea</taxon>
        <taxon>Delphacidae</taxon>
        <taxon>Criomorphinae</taxon>
        <taxon>Laodelphax</taxon>
    </lineage>
</organism>
<dbReference type="STRING" id="195883.A0A482WMI7"/>
<dbReference type="InterPro" id="IPR014720">
    <property type="entry name" value="dsRBD_dom"/>
</dbReference>
<keyword evidence="1" id="KW-0694">RNA-binding</keyword>
<evidence type="ECO:0000259" key="2">
    <source>
        <dbReference type="PROSITE" id="PS50137"/>
    </source>
</evidence>